<accession>A0ABP8T8E2</accession>
<organism evidence="1 2">
    <name type="scientific">Actinoallomurus liliacearum</name>
    <dbReference type="NCBI Taxonomy" id="1080073"/>
    <lineage>
        <taxon>Bacteria</taxon>
        <taxon>Bacillati</taxon>
        <taxon>Actinomycetota</taxon>
        <taxon>Actinomycetes</taxon>
        <taxon>Streptosporangiales</taxon>
        <taxon>Thermomonosporaceae</taxon>
        <taxon>Actinoallomurus</taxon>
    </lineage>
</organism>
<dbReference type="Proteomes" id="UP001500212">
    <property type="component" value="Unassembled WGS sequence"/>
</dbReference>
<dbReference type="EMBL" id="BAABHJ010000001">
    <property type="protein sequence ID" value="GAA4600593.1"/>
    <property type="molecule type" value="Genomic_DNA"/>
</dbReference>
<dbReference type="Gene3D" id="3.40.50.1110">
    <property type="entry name" value="SGNH hydrolase"/>
    <property type="match status" value="1"/>
</dbReference>
<protein>
    <recommendedName>
        <fullName evidence="3">SGNH hydrolase-type esterase domain-containing protein</fullName>
    </recommendedName>
</protein>
<dbReference type="RefSeq" id="WP_345346165.1">
    <property type="nucleotide sequence ID" value="NZ_BAABHJ010000001.1"/>
</dbReference>
<keyword evidence="2" id="KW-1185">Reference proteome</keyword>
<evidence type="ECO:0008006" key="3">
    <source>
        <dbReference type="Google" id="ProtNLM"/>
    </source>
</evidence>
<gene>
    <name evidence="1" type="ORF">GCM10023195_00350</name>
</gene>
<evidence type="ECO:0000313" key="2">
    <source>
        <dbReference type="Proteomes" id="UP001500212"/>
    </source>
</evidence>
<dbReference type="SUPFAM" id="SSF52266">
    <property type="entry name" value="SGNH hydrolase"/>
    <property type="match status" value="1"/>
</dbReference>
<reference evidence="2" key="1">
    <citation type="journal article" date="2019" name="Int. J. Syst. Evol. Microbiol.">
        <title>The Global Catalogue of Microorganisms (GCM) 10K type strain sequencing project: providing services to taxonomists for standard genome sequencing and annotation.</title>
        <authorList>
            <consortium name="The Broad Institute Genomics Platform"/>
            <consortium name="The Broad Institute Genome Sequencing Center for Infectious Disease"/>
            <person name="Wu L."/>
            <person name="Ma J."/>
        </authorList>
    </citation>
    <scope>NUCLEOTIDE SEQUENCE [LARGE SCALE GENOMIC DNA]</scope>
    <source>
        <strain evidence="2">JCM 17938</strain>
    </source>
</reference>
<proteinExistence type="predicted"/>
<comment type="caution">
    <text evidence="1">The sequence shown here is derived from an EMBL/GenBank/DDBJ whole genome shotgun (WGS) entry which is preliminary data.</text>
</comment>
<sequence>MHRLNGVIAAQARAHNADYVDVETPSAGHDACQSATVKWVEGYVPVNPAAPLHPNQRGEANYARIIADHLG</sequence>
<name>A0ABP8T8E2_9ACTN</name>
<evidence type="ECO:0000313" key="1">
    <source>
        <dbReference type="EMBL" id="GAA4600593.1"/>
    </source>
</evidence>
<dbReference type="InterPro" id="IPR036514">
    <property type="entry name" value="SGNH_hydro_sf"/>
</dbReference>